<proteinExistence type="predicted"/>
<dbReference type="EMBL" id="JBHRTS010000005">
    <property type="protein sequence ID" value="MFC3194615.1"/>
    <property type="molecule type" value="Genomic_DNA"/>
</dbReference>
<sequence>MMKTLMTMVMVLLLAACQGNTSKRPDFQAYIADQGLLAKKRVQQFRFQGWQPLDDRHLILRSSQQRSYLIRLMSVCTELPFAQNILLKQDFSTVLNAKFDSIQVPGQFSQECTIDSIYELDKAQKKALLDFADRKESNRPTE</sequence>
<dbReference type="Proteomes" id="UP001595533">
    <property type="component" value="Unassembled WGS sequence"/>
</dbReference>
<keyword evidence="1" id="KW-0732">Signal</keyword>
<dbReference type="InterPro" id="IPR045500">
    <property type="entry name" value="DUF6491"/>
</dbReference>
<organism evidence="2 3">
    <name type="scientific">Marinicella sediminis</name>
    <dbReference type="NCBI Taxonomy" id="1792834"/>
    <lineage>
        <taxon>Bacteria</taxon>
        <taxon>Pseudomonadati</taxon>
        <taxon>Pseudomonadota</taxon>
        <taxon>Gammaproteobacteria</taxon>
        <taxon>Lysobacterales</taxon>
        <taxon>Marinicellaceae</taxon>
        <taxon>Marinicella</taxon>
    </lineage>
</organism>
<feature type="chain" id="PRO_5047459990" evidence="1">
    <location>
        <begin position="19"/>
        <end position="142"/>
    </location>
</feature>
<name>A0ABV7J8Z0_9GAMM</name>
<comment type="caution">
    <text evidence="2">The sequence shown here is derived from an EMBL/GenBank/DDBJ whole genome shotgun (WGS) entry which is preliminary data.</text>
</comment>
<reference evidence="3" key="1">
    <citation type="journal article" date="2019" name="Int. J. Syst. Evol. Microbiol.">
        <title>The Global Catalogue of Microorganisms (GCM) 10K type strain sequencing project: providing services to taxonomists for standard genome sequencing and annotation.</title>
        <authorList>
            <consortium name="The Broad Institute Genomics Platform"/>
            <consortium name="The Broad Institute Genome Sequencing Center for Infectious Disease"/>
            <person name="Wu L."/>
            <person name="Ma J."/>
        </authorList>
    </citation>
    <scope>NUCLEOTIDE SEQUENCE [LARGE SCALE GENOMIC DNA]</scope>
    <source>
        <strain evidence="3">KCTC 42953</strain>
    </source>
</reference>
<evidence type="ECO:0000256" key="1">
    <source>
        <dbReference type="SAM" id="SignalP"/>
    </source>
</evidence>
<dbReference type="PROSITE" id="PS51257">
    <property type="entry name" value="PROKAR_LIPOPROTEIN"/>
    <property type="match status" value="1"/>
</dbReference>
<evidence type="ECO:0000313" key="3">
    <source>
        <dbReference type="Proteomes" id="UP001595533"/>
    </source>
</evidence>
<dbReference type="Pfam" id="PF20101">
    <property type="entry name" value="DUF6491"/>
    <property type="match status" value="1"/>
</dbReference>
<keyword evidence="3" id="KW-1185">Reference proteome</keyword>
<protein>
    <submittedName>
        <fullName evidence="2">DUF6491 family protein</fullName>
    </submittedName>
</protein>
<dbReference type="RefSeq" id="WP_157892716.1">
    <property type="nucleotide sequence ID" value="NZ_JBHRTS010000005.1"/>
</dbReference>
<evidence type="ECO:0000313" key="2">
    <source>
        <dbReference type="EMBL" id="MFC3194615.1"/>
    </source>
</evidence>
<gene>
    <name evidence="2" type="ORF">ACFODZ_10240</name>
</gene>
<feature type="signal peptide" evidence="1">
    <location>
        <begin position="1"/>
        <end position="18"/>
    </location>
</feature>
<accession>A0ABV7J8Z0</accession>